<dbReference type="Gene3D" id="2.50.20.10">
    <property type="entry name" value="Lipoprotein localisation LolA/LolB/LppX"/>
    <property type="match status" value="1"/>
</dbReference>
<dbReference type="OrthoDB" id="9785380at2"/>
<dbReference type="PANTHER" id="PTHR37507:SF2">
    <property type="entry name" value="SPORULATION PROTEIN YDCC"/>
    <property type="match status" value="1"/>
</dbReference>
<protein>
    <submittedName>
        <fullName evidence="2">Outer membrane lipoprotein-sorting protein</fullName>
    </submittedName>
</protein>
<sequence>MRRFSIMLLLCFALLLTGCGQKSEQEVLQDLAERKQEMNTYQSRGKMVIQTGKEPITYDVEVWYKKPYFYRVAVKNVQKDITQVLLRNHDGVYVLTPHLKKSFRFQSNWPESDGQVYLYQTLIKSILRDKSRKFRTSKHDYQFDVSVALPQHPSRSKQRIWLDHDLNPKRVQVLNDEHQVMIEVTFQQFQNRTSFDVDSFDMKRNMQQIGTEGDPKSAADAVAPAYLPAGSRLESERSLSSLNGPLTVMRYQGKHPFAITVRRTDTLHQEIAGNAVPINLQQALGVLTTKGKERSLSWIYQGNEYELLGKLSAAEMVKIANTTFQEPTK</sequence>
<keyword evidence="3" id="KW-1185">Reference proteome</keyword>
<dbReference type="PANTHER" id="PTHR37507">
    <property type="entry name" value="SPORULATION PROTEIN YDCC"/>
    <property type="match status" value="1"/>
</dbReference>
<dbReference type="STRING" id="112248.SAMN05444392_106164"/>
<evidence type="ECO:0000256" key="1">
    <source>
        <dbReference type="SAM" id="SignalP"/>
    </source>
</evidence>
<keyword evidence="2" id="KW-0449">Lipoprotein</keyword>
<dbReference type="SUPFAM" id="SSF89392">
    <property type="entry name" value="Prokaryotic lipoproteins and lipoprotein localization factors"/>
    <property type="match status" value="1"/>
</dbReference>
<dbReference type="RefSeq" id="WP_073154984.1">
    <property type="nucleotide sequence ID" value="NZ_FQVL01000006.1"/>
</dbReference>
<accession>A0A1M4YD08</accession>
<evidence type="ECO:0000313" key="3">
    <source>
        <dbReference type="Proteomes" id="UP000184476"/>
    </source>
</evidence>
<feature type="signal peptide" evidence="1">
    <location>
        <begin position="1"/>
        <end position="22"/>
    </location>
</feature>
<name>A0A1M4YD08_9BACL</name>
<dbReference type="InterPro" id="IPR029046">
    <property type="entry name" value="LolA/LolB/LppX"/>
</dbReference>
<keyword evidence="1" id="KW-0732">Signal</keyword>
<organism evidence="2 3">
    <name type="scientific">Seinonella peptonophila</name>
    <dbReference type="NCBI Taxonomy" id="112248"/>
    <lineage>
        <taxon>Bacteria</taxon>
        <taxon>Bacillati</taxon>
        <taxon>Bacillota</taxon>
        <taxon>Bacilli</taxon>
        <taxon>Bacillales</taxon>
        <taxon>Thermoactinomycetaceae</taxon>
        <taxon>Seinonella</taxon>
    </lineage>
</organism>
<proteinExistence type="predicted"/>
<dbReference type="InterPro" id="IPR052944">
    <property type="entry name" value="Sporulation_related"/>
</dbReference>
<reference evidence="2 3" key="1">
    <citation type="submission" date="2016-11" db="EMBL/GenBank/DDBJ databases">
        <authorList>
            <person name="Jaros S."/>
            <person name="Januszkiewicz K."/>
            <person name="Wedrychowicz H."/>
        </authorList>
    </citation>
    <scope>NUCLEOTIDE SEQUENCE [LARGE SCALE GENOMIC DNA]</scope>
    <source>
        <strain evidence="2 3">DSM 44666</strain>
    </source>
</reference>
<dbReference type="EMBL" id="FQVL01000006">
    <property type="protein sequence ID" value="SHF03463.1"/>
    <property type="molecule type" value="Genomic_DNA"/>
</dbReference>
<gene>
    <name evidence="2" type="ORF">SAMN05444392_106164</name>
</gene>
<evidence type="ECO:0000313" key="2">
    <source>
        <dbReference type="EMBL" id="SHF03463.1"/>
    </source>
</evidence>
<feature type="chain" id="PRO_5038990355" evidence="1">
    <location>
        <begin position="23"/>
        <end position="329"/>
    </location>
</feature>
<dbReference type="PROSITE" id="PS51257">
    <property type="entry name" value="PROKAR_LIPOPROTEIN"/>
    <property type="match status" value="1"/>
</dbReference>
<dbReference type="Proteomes" id="UP000184476">
    <property type="component" value="Unassembled WGS sequence"/>
</dbReference>
<dbReference type="AlphaFoldDB" id="A0A1M4YD08"/>